<sequence>MLTKRWNRVSKCYQRIISKLGHHSQPNSSFVSSSTSTSTLAAHNSVTTSTTKPMQSEPRRSIAYVLPPLDINRSYSSSRTAVCSFDCHDGSPVLPPVNISVINLNF</sequence>
<dbReference type="Proteomes" id="UP001145114">
    <property type="component" value="Unassembled WGS sequence"/>
</dbReference>
<keyword evidence="2" id="KW-1185">Reference proteome</keyword>
<evidence type="ECO:0000313" key="2">
    <source>
        <dbReference type="Proteomes" id="UP001145114"/>
    </source>
</evidence>
<accession>A0ACC1HDK6</accession>
<reference evidence="1" key="1">
    <citation type="submission" date="2022-06" db="EMBL/GenBank/DDBJ databases">
        <title>Phylogenomic reconstructions and comparative analyses of Kickxellomycotina fungi.</title>
        <authorList>
            <person name="Reynolds N.K."/>
            <person name="Stajich J.E."/>
            <person name="Barry K."/>
            <person name="Grigoriev I.V."/>
            <person name="Crous P."/>
            <person name="Smith M.E."/>
        </authorList>
    </citation>
    <scope>NUCLEOTIDE SEQUENCE</scope>
    <source>
        <strain evidence="1">RSA 2271</strain>
    </source>
</reference>
<protein>
    <submittedName>
        <fullName evidence="1">Uncharacterized protein</fullName>
    </submittedName>
</protein>
<feature type="non-terminal residue" evidence="1">
    <location>
        <position position="106"/>
    </location>
</feature>
<comment type="caution">
    <text evidence="1">The sequence shown here is derived from an EMBL/GenBank/DDBJ whole genome shotgun (WGS) entry which is preliminary data.</text>
</comment>
<organism evidence="1 2">
    <name type="scientific">Spiromyces aspiralis</name>
    <dbReference type="NCBI Taxonomy" id="68401"/>
    <lineage>
        <taxon>Eukaryota</taxon>
        <taxon>Fungi</taxon>
        <taxon>Fungi incertae sedis</taxon>
        <taxon>Zoopagomycota</taxon>
        <taxon>Kickxellomycotina</taxon>
        <taxon>Kickxellomycetes</taxon>
        <taxon>Kickxellales</taxon>
        <taxon>Kickxellaceae</taxon>
        <taxon>Spiromyces</taxon>
    </lineage>
</organism>
<evidence type="ECO:0000313" key="1">
    <source>
        <dbReference type="EMBL" id="KAJ1673193.1"/>
    </source>
</evidence>
<dbReference type="EMBL" id="JAMZIH010007265">
    <property type="protein sequence ID" value="KAJ1673193.1"/>
    <property type="molecule type" value="Genomic_DNA"/>
</dbReference>
<gene>
    <name evidence="1" type="ORF">EV182_005718</name>
</gene>
<proteinExistence type="predicted"/>
<name>A0ACC1HDK6_9FUNG</name>